<evidence type="ECO:0000256" key="4">
    <source>
        <dbReference type="ARBA" id="ARBA00023002"/>
    </source>
</evidence>
<dbReference type="InterPro" id="IPR036291">
    <property type="entry name" value="NAD(P)-bd_dom_sf"/>
</dbReference>
<dbReference type="Gene3D" id="3.40.50.720">
    <property type="entry name" value="NAD(P)-binding Rossmann-like Domain"/>
    <property type="match status" value="1"/>
</dbReference>
<dbReference type="InterPro" id="IPR011032">
    <property type="entry name" value="GroES-like_sf"/>
</dbReference>
<organism evidence="5 6">
    <name type="scientific">Aspergillus minisclerotigenes</name>
    <dbReference type="NCBI Taxonomy" id="656917"/>
    <lineage>
        <taxon>Eukaryota</taxon>
        <taxon>Fungi</taxon>
        <taxon>Dikarya</taxon>
        <taxon>Ascomycota</taxon>
        <taxon>Pezizomycotina</taxon>
        <taxon>Eurotiomycetes</taxon>
        <taxon>Eurotiomycetidae</taxon>
        <taxon>Eurotiales</taxon>
        <taxon>Aspergillaceae</taxon>
        <taxon>Aspergillus</taxon>
        <taxon>Aspergillus subgen. Circumdati</taxon>
    </lineage>
</organism>
<dbReference type="Proteomes" id="UP000326289">
    <property type="component" value="Unassembled WGS sequence"/>
</dbReference>
<evidence type="ECO:0000256" key="3">
    <source>
        <dbReference type="ARBA" id="ARBA00022857"/>
    </source>
</evidence>
<evidence type="ECO:0000313" key="5">
    <source>
        <dbReference type="EMBL" id="KAB8267266.1"/>
    </source>
</evidence>
<keyword evidence="3" id="KW-0521">NADP</keyword>
<dbReference type="GO" id="GO:0016651">
    <property type="term" value="F:oxidoreductase activity, acting on NAD(P)H"/>
    <property type="evidence" value="ECO:0007669"/>
    <property type="project" value="InterPro"/>
</dbReference>
<comment type="similarity">
    <text evidence="1">Belongs to the zinc-containing alcohol dehydrogenase family.</text>
</comment>
<dbReference type="GO" id="GO:0000166">
    <property type="term" value="F:nucleotide binding"/>
    <property type="evidence" value="ECO:0007669"/>
    <property type="project" value="UniProtKB-KW"/>
</dbReference>
<name>A0A5N6ILG9_9EURO</name>
<dbReference type="PANTHER" id="PTHR45348">
    <property type="entry name" value="HYPOTHETICAL OXIDOREDUCTASE (EUROFUNG)"/>
    <property type="match status" value="1"/>
</dbReference>
<protein>
    <recommendedName>
        <fullName evidence="7">Chaperonin 10-like protein</fullName>
    </recommendedName>
</protein>
<proteinExistence type="inferred from homology"/>
<dbReference type="PANTHER" id="PTHR45348:SF2">
    <property type="entry name" value="ZINC-TYPE ALCOHOL DEHYDROGENASE-LIKE PROTEIN C2E1P3.01"/>
    <property type="match status" value="1"/>
</dbReference>
<reference evidence="5 6" key="1">
    <citation type="submission" date="2019-04" db="EMBL/GenBank/DDBJ databases">
        <title>Fungal friends and foes A comparative genomics study of 23 Aspergillus species from section Flavi.</title>
        <authorList>
            <consortium name="DOE Joint Genome Institute"/>
            <person name="Kjaerbolling I."/>
            <person name="Vesth T.C."/>
            <person name="Frisvad J.C."/>
            <person name="Nybo J.L."/>
            <person name="Theobald S."/>
            <person name="Kildgaard S."/>
            <person name="Petersen T.I."/>
            <person name="Kuo A."/>
            <person name="Sato A."/>
            <person name="Lyhne E.K."/>
            <person name="Kogle M.E."/>
            <person name="Wiebenga A."/>
            <person name="Kun R.S."/>
            <person name="Lubbers R.J."/>
            <person name="Makela M.R."/>
            <person name="Barry K."/>
            <person name="Chovatia M."/>
            <person name="Clum A."/>
            <person name="Daum C."/>
            <person name="Haridas S."/>
            <person name="He G."/>
            <person name="LaButti K."/>
            <person name="Lipzen A."/>
            <person name="Mondo S."/>
            <person name="Pangilinan J."/>
            <person name="Riley R."/>
            <person name="Salamov A."/>
            <person name="Simmons B.A."/>
            <person name="Magnuson J.K."/>
            <person name="Henrissat B."/>
            <person name="Mortensen U.H."/>
            <person name="Larsen T.O."/>
            <person name="De vries R.P."/>
            <person name="Grigoriev I.V."/>
            <person name="Machida M."/>
            <person name="Baker S.E."/>
            <person name="Andersen M.R."/>
        </authorList>
    </citation>
    <scope>NUCLEOTIDE SEQUENCE [LARGE SCALE GENOMIC DNA]</scope>
    <source>
        <strain evidence="5 6">CBS 117635</strain>
    </source>
</reference>
<dbReference type="EMBL" id="ML732910">
    <property type="protein sequence ID" value="KAB8267266.1"/>
    <property type="molecule type" value="Genomic_DNA"/>
</dbReference>
<evidence type="ECO:0000313" key="6">
    <source>
        <dbReference type="Proteomes" id="UP000326289"/>
    </source>
</evidence>
<dbReference type="SUPFAM" id="SSF51735">
    <property type="entry name" value="NAD(P)-binding Rossmann-fold domains"/>
    <property type="match status" value="1"/>
</dbReference>
<accession>A0A5N6ILG9</accession>
<keyword evidence="6" id="KW-1185">Reference proteome</keyword>
<gene>
    <name evidence="5" type="ORF">BDV30DRAFT_244499</name>
</gene>
<evidence type="ECO:0000256" key="2">
    <source>
        <dbReference type="ARBA" id="ARBA00022741"/>
    </source>
</evidence>
<dbReference type="AlphaFoldDB" id="A0A5N6ILG9"/>
<sequence>MCFLDLPLGLEPPSITIHSTFTGNVQGKSPSHPEISNKLVLPQPEWDEVVVQNLGGTINPHDWKFPIFCPAPGARIGCDFYGEGMALGPHAKSQRPDIYIGSRVCGVVYGSNPLQPTSGAFCDYLNAVADLGIVVLQSYPPNDAVALSGSAAHVLVYGDSTSTGTVALQLSKLSGFSVIVVCSPCNFALVRDRGADAVFDYCSPSCLDDIKTYMKDSLRYALDIIDDKKSRQISADAVGATGGVCVGERFL</sequence>
<evidence type="ECO:0008006" key="7">
    <source>
        <dbReference type="Google" id="ProtNLM"/>
    </source>
</evidence>
<dbReference type="InterPro" id="IPR047122">
    <property type="entry name" value="Trans-enoyl_RdTase-like"/>
</dbReference>
<dbReference type="SUPFAM" id="SSF50129">
    <property type="entry name" value="GroES-like"/>
    <property type="match status" value="1"/>
</dbReference>
<keyword evidence="2" id="KW-0547">Nucleotide-binding</keyword>
<keyword evidence="4" id="KW-0560">Oxidoreductase</keyword>
<evidence type="ECO:0000256" key="1">
    <source>
        <dbReference type="ARBA" id="ARBA00008072"/>
    </source>
</evidence>